<dbReference type="AlphaFoldDB" id="A0A5A7V9Q0"/>
<dbReference type="OrthoDB" id="1747367at2759"/>
<dbReference type="EMBL" id="SSTD01003373">
    <property type="protein sequence ID" value="TYK26580.1"/>
    <property type="molecule type" value="Genomic_DNA"/>
</dbReference>
<keyword evidence="1" id="KW-0548">Nucleotidyltransferase</keyword>
<reference evidence="3 4" key="1">
    <citation type="submission" date="2019-08" db="EMBL/GenBank/DDBJ databases">
        <title>Draft genome sequences of two oriental melons (Cucumis melo L. var makuwa).</title>
        <authorList>
            <person name="Kwon S.-Y."/>
        </authorList>
    </citation>
    <scope>NUCLEOTIDE SEQUENCE [LARGE SCALE GENOMIC DNA]</scope>
    <source>
        <strain evidence="4">cv. Chang Bougi</strain>
        <strain evidence="3">cv. SW 3</strain>
        <tissue evidence="1">Leaf</tissue>
    </source>
</reference>
<dbReference type="InterPro" id="IPR043502">
    <property type="entry name" value="DNA/RNA_pol_sf"/>
</dbReference>
<dbReference type="Proteomes" id="UP000321947">
    <property type="component" value="Unassembled WGS sequence"/>
</dbReference>
<dbReference type="InterPro" id="IPR043128">
    <property type="entry name" value="Rev_trsase/Diguanyl_cyclase"/>
</dbReference>
<dbReference type="PANTHER" id="PTHR37984">
    <property type="entry name" value="PROTEIN CBG26694"/>
    <property type="match status" value="1"/>
</dbReference>
<name>A0A5A7V9Q0_CUCMM</name>
<keyword evidence="1" id="KW-0808">Transferase</keyword>
<dbReference type="Gene3D" id="3.30.70.270">
    <property type="match status" value="2"/>
</dbReference>
<evidence type="ECO:0000313" key="1">
    <source>
        <dbReference type="EMBL" id="KAA0062401.1"/>
    </source>
</evidence>
<protein>
    <submittedName>
        <fullName evidence="1">Reverse transcriptase</fullName>
    </submittedName>
</protein>
<keyword evidence="1" id="KW-0695">RNA-directed DNA polymerase</keyword>
<dbReference type="InterPro" id="IPR050951">
    <property type="entry name" value="Retrovirus_Pol_polyprotein"/>
</dbReference>
<dbReference type="SUPFAM" id="SSF56672">
    <property type="entry name" value="DNA/RNA polymerases"/>
    <property type="match status" value="1"/>
</dbReference>
<accession>A0A5A7V9Q0</accession>
<dbReference type="PANTHER" id="PTHR37984:SF5">
    <property type="entry name" value="PROTEIN NYNRIN-LIKE"/>
    <property type="match status" value="1"/>
</dbReference>
<gene>
    <name evidence="2" type="ORF">E5676_scaffold313G001970</name>
    <name evidence="1" type="ORF">E6C27_scaffold154G001940</name>
</gene>
<dbReference type="FunFam" id="3.30.70.270:FF:000020">
    <property type="entry name" value="Transposon Tf2-6 polyprotein-like Protein"/>
    <property type="match status" value="1"/>
</dbReference>
<comment type="caution">
    <text evidence="1">The sequence shown here is derived from an EMBL/GenBank/DDBJ whole genome shotgun (WGS) entry which is preliminary data.</text>
</comment>
<dbReference type="GO" id="GO:0003964">
    <property type="term" value="F:RNA-directed DNA polymerase activity"/>
    <property type="evidence" value="ECO:0007669"/>
    <property type="project" value="UniProtKB-KW"/>
</dbReference>
<evidence type="ECO:0000313" key="2">
    <source>
        <dbReference type="EMBL" id="TYK26580.1"/>
    </source>
</evidence>
<dbReference type="Proteomes" id="UP000321393">
    <property type="component" value="Unassembled WGS sequence"/>
</dbReference>
<sequence length="359" mass="42014">MMKTTTYYIESLGWDYCKEEVFVELFSPEEFFEEEDSDYILEEVNVVYGARKFEPLDLQTKGKKKIKPLIKKPRELELKSLPNHLKYAYLGENETRLVIISAQLNVEKRRHFESAKIPQEGDKLDHGGHSRNKPILLHAKKKSSWKRVIRALFNSELVSPAQYVPKNRETTVLKNENNGLIPTRTVTRWRICMHYLFGESFKECLGSLEEVFEKCKETRLVLNWEKCHFMVTEGILLRHKISNAGLEVDPAKIDAVSKLPPSSDVKPLRSFLRHARFYRRFINEFFKIVKPLSNMIYVNQPFNFDEKYHQAFQTLRDVLTSASILISPDWSQPFDMAIFDGKEECKVAIDQMDIIALRV</sequence>
<dbReference type="STRING" id="1194695.A0A5A7V9Q0"/>
<organism evidence="1 3">
    <name type="scientific">Cucumis melo var. makuwa</name>
    <name type="common">Oriental melon</name>
    <dbReference type="NCBI Taxonomy" id="1194695"/>
    <lineage>
        <taxon>Eukaryota</taxon>
        <taxon>Viridiplantae</taxon>
        <taxon>Streptophyta</taxon>
        <taxon>Embryophyta</taxon>
        <taxon>Tracheophyta</taxon>
        <taxon>Spermatophyta</taxon>
        <taxon>Magnoliopsida</taxon>
        <taxon>eudicotyledons</taxon>
        <taxon>Gunneridae</taxon>
        <taxon>Pentapetalae</taxon>
        <taxon>rosids</taxon>
        <taxon>fabids</taxon>
        <taxon>Cucurbitales</taxon>
        <taxon>Cucurbitaceae</taxon>
        <taxon>Benincaseae</taxon>
        <taxon>Cucumis</taxon>
    </lineage>
</organism>
<evidence type="ECO:0000313" key="4">
    <source>
        <dbReference type="Proteomes" id="UP000321947"/>
    </source>
</evidence>
<evidence type="ECO:0000313" key="3">
    <source>
        <dbReference type="Proteomes" id="UP000321393"/>
    </source>
</evidence>
<proteinExistence type="predicted"/>
<dbReference type="EMBL" id="SSTE01004583">
    <property type="protein sequence ID" value="KAA0062401.1"/>
    <property type="molecule type" value="Genomic_DNA"/>
</dbReference>